<sequence length="428" mass="47222">MDPAKAQELSRSKRQALLLLLLAAAVFVGTALAPRGPWVDGVKAVAEAAMVGALADWFAVVALFRRVPLPVVARHTAIIPRNKDRIADNLAQFVRDKFLDAPSIVGLIRRHDPAQRIAQWLTAPANTELLGGYVATLTAGLLELTDDARIQRFIRDALHALLGKLDLSQSMGTLLDTLTQDGRHQKLLDAGIAQFVALLDKPETRAFIAARIVEWLKREHPKKERVLPTEWLGENGAAMVAKAVNSVLSDISANPRHVLRERFDAAAATLIDKLKTDPAFLAKGEQIKRYIQDDPALNRYIAELWGQLRRWLKDDITRGDSVLHARVAAAGQWLGKELATNAALREALNEHMETAARAMAPDFSAFLTRHISDTVKNWDAADMSRQIELHIGKDLQFIRINGTLVGGCIGLLLYLSSYAIEAVRAHLM</sequence>
<dbReference type="STRING" id="445709.ABW99_16730"/>
<dbReference type="PATRIC" id="fig|445709.3.peg.3533"/>
<protein>
    <recommendedName>
        <fullName evidence="4">DUF445 domain-containing protein</fullName>
    </recommendedName>
</protein>
<dbReference type="PANTHER" id="PTHR38442:SF1">
    <property type="entry name" value="INNER MEMBRANE PROTEIN"/>
    <property type="match status" value="1"/>
</dbReference>
<feature type="transmembrane region" description="Helical" evidence="1">
    <location>
        <begin position="400"/>
        <end position="420"/>
    </location>
</feature>
<proteinExistence type="predicted"/>
<keyword evidence="1" id="KW-1133">Transmembrane helix</keyword>
<dbReference type="Pfam" id="PF04286">
    <property type="entry name" value="DUF445"/>
    <property type="match status" value="1"/>
</dbReference>
<dbReference type="AlphaFoldDB" id="A0A0G3ERM5"/>
<keyword evidence="1" id="KW-0472">Membrane</keyword>
<organism evidence="2 3">
    <name type="scientific">Pandoraea thiooxydans</name>
    <dbReference type="NCBI Taxonomy" id="445709"/>
    <lineage>
        <taxon>Bacteria</taxon>
        <taxon>Pseudomonadati</taxon>
        <taxon>Pseudomonadota</taxon>
        <taxon>Betaproteobacteria</taxon>
        <taxon>Burkholderiales</taxon>
        <taxon>Burkholderiaceae</taxon>
        <taxon>Pandoraea</taxon>
    </lineage>
</organism>
<gene>
    <name evidence="2" type="ORF">ABW99_16730</name>
</gene>
<dbReference type="OrthoDB" id="9769590at2"/>
<keyword evidence="1" id="KW-0812">Transmembrane</keyword>
<feature type="transmembrane region" description="Helical" evidence="1">
    <location>
        <begin position="45"/>
        <end position="64"/>
    </location>
</feature>
<dbReference type="Proteomes" id="UP000036700">
    <property type="component" value="Chromosome"/>
</dbReference>
<dbReference type="EMBL" id="CP011568">
    <property type="protein sequence ID" value="AKJ69610.1"/>
    <property type="molecule type" value="Genomic_DNA"/>
</dbReference>
<accession>A0A0G3ERM5</accession>
<evidence type="ECO:0000256" key="1">
    <source>
        <dbReference type="SAM" id="Phobius"/>
    </source>
</evidence>
<keyword evidence="3" id="KW-1185">Reference proteome</keyword>
<evidence type="ECO:0000313" key="2">
    <source>
        <dbReference type="EMBL" id="AKJ69610.1"/>
    </source>
</evidence>
<dbReference type="RefSeq" id="WP_047215525.1">
    <property type="nucleotide sequence ID" value="NZ_CP011568.3"/>
</dbReference>
<name>A0A0G3ERM5_9BURK</name>
<evidence type="ECO:0008006" key="4">
    <source>
        <dbReference type="Google" id="ProtNLM"/>
    </source>
</evidence>
<dbReference type="KEGG" id="ptx:ABW99_16730"/>
<reference evidence="3" key="1">
    <citation type="submission" date="2015-06" db="EMBL/GenBank/DDBJ databases">
        <authorList>
            <person name="Lim Y.L."/>
            <person name="Ee R."/>
            <person name="Yong D."/>
            <person name="How K.Y."/>
            <person name="Yin W.F."/>
            <person name="Chan K.G."/>
        </authorList>
    </citation>
    <scope>NUCLEOTIDE SEQUENCE [LARGE SCALE GENOMIC DNA]</scope>
    <source>
        <strain evidence="3">DSM 25325</strain>
    </source>
</reference>
<dbReference type="PANTHER" id="PTHR38442">
    <property type="entry name" value="INNER MEMBRANE PROTEIN-RELATED"/>
    <property type="match status" value="1"/>
</dbReference>
<dbReference type="GO" id="GO:0005886">
    <property type="term" value="C:plasma membrane"/>
    <property type="evidence" value="ECO:0007669"/>
    <property type="project" value="TreeGrafter"/>
</dbReference>
<evidence type="ECO:0000313" key="3">
    <source>
        <dbReference type="Proteomes" id="UP000036700"/>
    </source>
</evidence>
<dbReference type="InterPro" id="IPR007383">
    <property type="entry name" value="DUF445"/>
</dbReference>